<gene>
    <name evidence="2" type="ORF">C1H71_03140</name>
</gene>
<dbReference type="Proteomes" id="UP000515917">
    <property type="component" value="Chromosome"/>
</dbReference>
<dbReference type="InterPro" id="IPR006675">
    <property type="entry name" value="HDIG_dom"/>
</dbReference>
<keyword evidence="2" id="KW-0378">Hydrolase</keyword>
<accession>A0A7G3G5U3</accession>
<proteinExistence type="predicted"/>
<dbReference type="PROSITE" id="PS51832">
    <property type="entry name" value="HD_GYP"/>
    <property type="match status" value="1"/>
</dbReference>
<protein>
    <submittedName>
        <fullName evidence="2">Metal-dependent phosphohydrolase</fullName>
    </submittedName>
</protein>
<dbReference type="SUPFAM" id="SSF109604">
    <property type="entry name" value="HD-domain/PDEase-like"/>
    <property type="match status" value="1"/>
</dbReference>
<name>A0A7G3G5U3_9NEIS</name>
<dbReference type="GO" id="GO:0008081">
    <property type="term" value="F:phosphoric diester hydrolase activity"/>
    <property type="evidence" value="ECO:0007669"/>
    <property type="project" value="UniProtKB-ARBA"/>
</dbReference>
<dbReference type="InterPro" id="IPR003607">
    <property type="entry name" value="HD/PDEase_dom"/>
</dbReference>
<dbReference type="InterPro" id="IPR037522">
    <property type="entry name" value="HD_GYP_dom"/>
</dbReference>
<dbReference type="AlphaFoldDB" id="A0A7G3G5U3"/>
<dbReference type="KEGG" id="ifl:C1H71_03140"/>
<evidence type="ECO:0000313" key="2">
    <source>
        <dbReference type="EMBL" id="QBC42647.1"/>
    </source>
</evidence>
<keyword evidence="3" id="KW-1185">Reference proteome</keyword>
<evidence type="ECO:0000313" key="3">
    <source>
        <dbReference type="Proteomes" id="UP000515917"/>
    </source>
</evidence>
<dbReference type="PANTHER" id="PTHR43155:SF2">
    <property type="entry name" value="CYCLIC DI-GMP PHOSPHODIESTERASE PA4108"/>
    <property type="match status" value="1"/>
</dbReference>
<dbReference type="CDD" id="cd00077">
    <property type="entry name" value="HDc"/>
    <property type="match status" value="1"/>
</dbReference>
<dbReference type="RefSeq" id="WP_130105265.1">
    <property type="nucleotide sequence ID" value="NZ_CP025781.1"/>
</dbReference>
<dbReference type="Gene3D" id="1.10.3210.10">
    <property type="entry name" value="Hypothetical protein af1432"/>
    <property type="match status" value="1"/>
</dbReference>
<dbReference type="PANTHER" id="PTHR43155">
    <property type="entry name" value="CYCLIC DI-GMP PHOSPHODIESTERASE PA4108-RELATED"/>
    <property type="match status" value="1"/>
</dbReference>
<feature type="domain" description="HD-GYP" evidence="1">
    <location>
        <begin position="148"/>
        <end position="343"/>
    </location>
</feature>
<reference evidence="2 3" key="1">
    <citation type="submission" date="2018-01" db="EMBL/GenBank/DDBJ databases">
        <title>Genome sequence of Iodobacter sp. strain PCH194 isolated from Indian Trans-Himalaya.</title>
        <authorList>
            <person name="Kumar V."/>
            <person name="Thakur V."/>
            <person name="Kumar S."/>
            <person name="Singh D."/>
        </authorList>
    </citation>
    <scope>NUCLEOTIDE SEQUENCE [LARGE SCALE GENOMIC DNA]</scope>
    <source>
        <strain evidence="2 3">PCH194</strain>
    </source>
</reference>
<dbReference type="InterPro" id="IPR021812">
    <property type="entry name" value="DUF3391"/>
</dbReference>
<dbReference type="EMBL" id="CP025781">
    <property type="protein sequence ID" value="QBC42647.1"/>
    <property type="molecule type" value="Genomic_DNA"/>
</dbReference>
<sequence length="420" mass="46981">MPIDKLVHFIYAEQLQVGLYIHLDLPWNEHPFTFGSFKIKSGEQIEMIKQLGVQQIRYSPTKSDIQPIAIKEAVIETPAAQPDPDLRVRLEAKQSKLQQFEYNNALRSECAKAFAATAQAVRNIDKQLHSRPKETLAGAERLVGQMLDTLLVDNDIIIHLMNDKTKGEELYFHSLNVVVISLILARDMQLQKQDIRTLGLAALFHDIGKAQIPDRILMKSGPLSAAEEKVYQQHSQWSVNAAKTAGLPPEVLRLIAQHHEMCDGSGYPKGLKHDEIDPLARILALVNCYDSYCNRLNPAESLTPHEALSQIYTQQKASFDPVPLNLLIRAMGIYPPGSLVLLSNDCYALVMAVNTTKPLKPLIQVYNPNTQDQGTVLINLEYETQLNICKSIKLAQLPKAAAVYLSPGKHISYYFNASAQ</sequence>
<dbReference type="Pfam" id="PF13487">
    <property type="entry name" value="HD_5"/>
    <property type="match status" value="1"/>
</dbReference>
<organism evidence="2 3">
    <name type="scientific">Iodobacter fluviatilis</name>
    <dbReference type="NCBI Taxonomy" id="537"/>
    <lineage>
        <taxon>Bacteria</taxon>
        <taxon>Pseudomonadati</taxon>
        <taxon>Pseudomonadota</taxon>
        <taxon>Betaproteobacteria</taxon>
        <taxon>Neisseriales</taxon>
        <taxon>Chitinibacteraceae</taxon>
        <taxon>Iodobacter</taxon>
    </lineage>
</organism>
<evidence type="ECO:0000259" key="1">
    <source>
        <dbReference type="PROSITE" id="PS51832"/>
    </source>
</evidence>
<dbReference type="SMART" id="SM00471">
    <property type="entry name" value="HDc"/>
    <property type="match status" value="1"/>
</dbReference>
<dbReference type="NCBIfam" id="TIGR00277">
    <property type="entry name" value="HDIG"/>
    <property type="match status" value="1"/>
</dbReference>
<dbReference type="Pfam" id="PF11871">
    <property type="entry name" value="DUF3391"/>
    <property type="match status" value="1"/>
</dbReference>